<reference evidence="1" key="2">
    <citation type="submission" date="2025-08" db="UniProtKB">
        <authorList>
            <consortium name="Ensembl"/>
        </authorList>
    </citation>
    <scope>IDENTIFICATION</scope>
</reference>
<sequence length="148" mass="15966">MVPALLLWLLGLSITASQARVRGCLLQAITGQGNDLGTHQGFHLFKKGTGLRWVATLDFSIVLLETFELGPTLLQGPEEPKLPEPLCHSPVHLAVPMTVSESLIKLRLTENCEESSGLFMAPVHTCHLLIFKAPVILVHPAASLSSGQ</sequence>
<proteinExistence type="predicted"/>
<accession>A0AC11EDR9</accession>
<organism evidence="1">
    <name type="scientific">Ovis aries</name>
    <name type="common">Sheep</name>
    <dbReference type="NCBI Taxonomy" id="9940"/>
    <lineage>
        <taxon>Eukaryota</taxon>
        <taxon>Metazoa</taxon>
        <taxon>Chordata</taxon>
        <taxon>Craniata</taxon>
        <taxon>Vertebrata</taxon>
        <taxon>Euteleostomi</taxon>
        <taxon>Mammalia</taxon>
        <taxon>Eutheria</taxon>
        <taxon>Laurasiatheria</taxon>
        <taxon>Artiodactyla</taxon>
        <taxon>Ruminantia</taxon>
        <taxon>Pecora</taxon>
        <taxon>Bovidae</taxon>
        <taxon>Caprinae</taxon>
        <taxon>Ovis</taxon>
    </lineage>
</organism>
<reference evidence="1" key="3">
    <citation type="submission" date="2025-09" db="UniProtKB">
        <authorList>
            <consortium name="Ensembl"/>
        </authorList>
    </citation>
    <scope>IDENTIFICATION</scope>
</reference>
<dbReference type="Ensembl" id="ENSOART00020059981.1">
    <property type="protein sequence ID" value="ENSOARP00020056429.1"/>
    <property type="gene ID" value="ENSOARG00020034324.1"/>
</dbReference>
<protein>
    <submittedName>
        <fullName evidence="1">Uncharacterized protein</fullName>
    </submittedName>
</protein>
<evidence type="ECO:0000313" key="1">
    <source>
        <dbReference type="Ensembl" id="ENSOARP00020056429.1"/>
    </source>
</evidence>
<reference evidence="1" key="1">
    <citation type="submission" date="2020-11" db="EMBL/GenBank/DDBJ databases">
        <authorList>
            <person name="Davenport K.M."/>
            <person name="Bickhart D.M."/>
            <person name="Smith T.P.L."/>
            <person name="Murdoch B.M."/>
            <person name="Rosen B.D."/>
        </authorList>
    </citation>
    <scope>NUCLEOTIDE SEQUENCE [LARGE SCALE GENOMIC DNA]</scope>
    <source>
        <strain evidence="1">OAR_USU_Benz2616</strain>
    </source>
</reference>
<name>A0AC11EDR9_SHEEP</name>